<dbReference type="SUPFAM" id="SSF69705">
    <property type="entry name" value="Transcription factor NusA, N-terminal domain"/>
    <property type="match status" value="1"/>
</dbReference>
<dbReference type="NCBIfam" id="TIGR01953">
    <property type="entry name" value="NusA"/>
    <property type="match status" value="1"/>
</dbReference>
<dbReference type="GO" id="GO:0003723">
    <property type="term" value="F:RNA binding"/>
    <property type="evidence" value="ECO:0007669"/>
    <property type="project" value="UniProtKB-UniRule"/>
</dbReference>
<dbReference type="NCBIfam" id="TIGR01954">
    <property type="entry name" value="nusA_Cterm_rpt"/>
    <property type="match status" value="2"/>
</dbReference>
<dbReference type="InterPro" id="IPR010214">
    <property type="entry name" value="Tscrpt_termin_fac_NusA_C_rpt"/>
</dbReference>
<dbReference type="CDD" id="cd02134">
    <property type="entry name" value="KH-II_NusA_rpt1"/>
    <property type="match status" value="1"/>
</dbReference>
<dbReference type="InterPro" id="IPR003029">
    <property type="entry name" value="S1_domain"/>
</dbReference>
<keyword evidence="4 7" id="KW-0694">RNA-binding</keyword>
<dbReference type="CDD" id="cd04455">
    <property type="entry name" value="S1_NusA"/>
    <property type="match status" value="1"/>
</dbReference>
<dbReference type="PROSITE" id="PS50126">
    <property type="entry name" value="S1"/>
    <property type="match status" value="1"/>
</dbReference>
<keyword evidence="2 7" id="KW-0963">Cytoplasm</keyword>
<evidence type="ECO:0000256" key="3">
    <source>
        <dbReference type="ARBA" id="ARBA00022814"/>
    </source>
</evidence>
<dbReference type="FunFam" id="1.10.150.20:FF:000015">
    <property type="entry name" value="Transcription termination/antitermination protein NusA"/>
    <property type="match status" value="1"/>
</dbReference>
<dbReference type="PANTHER" id="PTHR22648">
    <property type="entry name" value="TRANSCRIPTION TERMINATION FACTOR NUSA"/>
    <property type="match status" value="1"/>
</dbReference>
<dbReference type="InterPro" id="IPR010213">
    <property type="entry name" value="TF_NusA"/>
</dbReference>
<proteinExistence type="inferred from homology"/>
<evidence type="ECO:0000256" key="4">
    <source>
        <dbReference type="ARBA" id="ARBA00022884"/>
    </source>
</evidence>
<keyword evidence="1 7" id="KW-0806">Transcription termination</keyword>
<evidence type="ECO:0000256" key="2">
    <source>
        <dbReference type="ARBA" id="ARBA00022490"/>
    </source>
</evidence>
<dbReference type="InterPro" id="IPR025249">
    <property type="entry name" value="TF_NusA_KH_1st"/>
</dbReference>
<comment type="similarity">
    <text evidence="7">Belongs to the NusA family.</text>
</comment>
<dbReference type="GO" id="GO:0000166">
    <property type="term" value="F:nucleotide binding"/>
    <property type="evidence" value="ECO:0007669"/>
    <property type="project" value="InterPro"/>
</dbReference>
<dbReference type="InterPro" id="IPR030842">
    <property type="entry name" value="TF_NusA_bacterial"/>
</dbReference>
<dbReference type="InterPro" id="IPR010995">
    <property type="entry name" value="DNA_repair_Rad51/TF_NusA_a-hlx"/>
</dbReference>
<comment type="subunit">
    <text evidence="7">Monomer. Binds directly to the core enzyme of the DNA-dependent RNA polymerase and to nascent RNA.</text>
</comment>
<organism evidence="9 10">
    <name type="scientific">Aliidiomarina soli</name>
    <dbReference type="NCBI Taxonomy" id="1928574"/>
    <lineage>
        <taxon>Bacteria</taxon>
        <taxon>Pseudomonadati</taxon>
        <taxon>Pseudomonadota</taxon>
        <taxon>Gammaproteobacteria</taxon>
        <taxon>Alteromonadales</taxon>
        <taxon>Idiomarinaceae</taxon>
        <taxon>Aliidiomarina</taxon>
    </lineage>
</organism>
<dbReference type="Proteomes" id="UP000287823">
    <property type="component" value="Unassembled WGS sequence"/>
</dbReference>
<dbReference type="FunFam" id="1.10.150.20:FF:000018">
    <property type="entry name" value="Transcription termination/antitermination protein NusA"/>
    <property type="match status" value="1"/>
</dbReference>
<dbReference type="PROSITE" id="PS50084">
    <property type="entry name" value="KH_TYPE_1"/>
    <property type="match status" value="1"/>
</dbReference>
<dbReference type="GO" id="GO:0006353">
    <property type="term" value="P:DNA-templated transcription termination"/>
    <property type="evidence" value="ECO:0007669"/>
    <property type="project" value="UniProtKB-UniRule"/>
</dbReference>
<dbReference type="Gene3D" id="3.30.1480.10">
    <property type="entry name" value="NusA, N-terminal domain"/>
    <property type="match status" value="1"/>
</dbReference>
<dbReference type="AlphaFoldDB" id="A0A432WL68"/>
<dbReference type="Gene3D" id="3.30.300.20">
    <property type="match status" value="2"/>
</dbReference>
<dbReference type="GO" id="GO:0003700">
    <property type="term" value="F:DNA-binding transcription factor activity"/>
    <property type="evidence" value="ECO:0007669"/>
    <property type="project" value="InterPro"/>
</dbReference>
<evidence type="ECO:0000256" key="7">
    <source>
        <dbReference type="HAMAP-Rule" id="MF_00945"/>
    </source>
</evidence>
<evidence type="ECO:0000313" key="9">
    <source>
        <dbReference type="EMBL" id="RUO34533.1"/>
    </source>
</evidence>
<dbReference type="GO" id="GO:0031564">
    <property type="term" value="P:transcription antitermination"/>
    <property type="evidence" value="ECO:0007669"/>
    <property type="project" value="UniProtKB-UniRule"/>
</dbReference>
<dbReference type="Gene3D" id="1.10.150.20">
    <property type="entry name" value="5' to 3' exonuclease, C-terminal subdomain"/>
    <property type="match status" value="2"/>
</dbReference>
<dbReference type="InterPro" id="IPR009019">
    <property type="entry name" value="KH_sf_prok-type"/>
</dbReference>
<comment type="subcellular location">
    <subcellularLocation>
        <location evidence="7">Cytoplasm</location>
    </subcellularLocation>
</comment>
<gene>
    <name evidence="7 9" type="primary">nusA</name>
    <name evidence="9" type="ORF">CWE14_00545</name>
</gene>
<dbReference type="FunFam" id="3.30.300.20:FF:000005">
    <property type="entry name" value="Transcription termination/antitermination protein NusA"/>
    <property type="match status" value="1"/>
</dbReference>
<evidence type="ECO:0000256" key="6">
    <source>
        <dbReference type="ARBA" id="ARBA00023163"/>
    </source>
</evidence>
<evidence type="ECO:0000313" key="10">
    <source>
        <dbReference type="Proteomes" id="UP000287823"/>
    </source>
</evidence>
<evidence type="ECO:0000256" key="5">
    <source>
        <dbReference type="ARBA" id="ARBA00023015"/>
    </source>
</evidence>
<dbReference type="Gene3D" id="2.40.50.140">
    <property type="entry name" value="Nucleic acid-binding proteins"/>
    <property type="match status" value="1"/>
</dbReference>
<dbReference type="SUPFAM" id="SSF54814">
    <property type="entry name" value="Prokaryotic type KH domain (KH-domain type II)"/>
    <property type="match status" value="2"/>
</dbReference>
<reference evidence="9 10" key="1">
    <citation type="journal article" date="2011" name="Front. Microbiol.">
        <title>Genomic signatures of strain selection and enhancement in Bacillus atrophaeus var. globigii, a historical biowarfare simulant.</title>
        <authorList>
            <person name="Gibbons H.S."/>
            <person name="Broomall S.M."/>
            <person name="McNew L.A."/>
            <person name="Daligault H."/>
            <person name="Chapman C."/>
            <person name="Bruce D."/>
            <person name="Karavis M."/>
            <person name="Krepps M."/>
            <person name="McGregor P.A."/>
            <person name="Hong C."/>
            <person name="Park K.H."/>
            <person name="Akmal A."/>
            <person name="Feldman A."/>
            <person name="Lin J.S."/>
            <person name="Chang W.E."/>
            <person name="Higgs B.W."/>
            <person name="Demirev P."/>
            <person name="Lindquist J."/>
            <person name="Liem A."/>
            <person name="Fochler E."/>
            <person name="Read T.D."/>
            <person name="Tapia R."/>
            <person name="Johnson S."/>
            <person name="Bishop-Lilly K.A."/>
            <person name="Detter C."/>
            <person name="Han C."/>
            <person name="Sozhamannan S."/>
            <person name="Rosenzweig C.N."/>
            <person name="Skowronski E.W."/>
        </authorList>
    </citation>
    <scope>NUCLEOTIDE SEQUENCE [LARGE SCALE GENOMIC DNA]</scope>
    <source>
        <strain evidence="9 10">Y4G10-17</strain>
    </source>
</reference>
<dbReference type="InterPro" id="IPR004087">
    <property type="entry name" value="KH_dom"/>
</dbReference>
<dbReference type="InterPro" id="IPR036555">
    <property type="entry name" value="NusA_N_sf"/>
</dbReference>
<dbReference type="CDD" id="cd22529">
    <property type="entry name" value="KH-II_NusA_rpt2"/>
    <property type="match status" value="1"/>
</dbReference>
<dbReference type="PANTHER" id="PTHR22648:SF0">
    <property type="entry name" value="TRANSCRIPTION TERMINATION_ANTITERMINATION PROTEIN NUSA"/>
    <property type="match status" value="1"/>
</dbReference>
<dbReference type="SUPFAM" id="SSF50249">
    <property type="entry name" value="Nucleic acid-binding proteins"/>
    <property type="match status" value="1"/>
</dbReference>
<keyword evidence="5 7" id="KW-0805">Transcription regulation</keyword>
<dbReference type="EMBL" id="PIPO01000001">
    <property type="protein sequence ID" value="RUO34533.1"/>
    <property type="molecule type" value="Genomic_DNA"/>
</dbReference>
<keyword evidence="6 7" id="KW-0804">Transcription</keyword>
<dbReference type="SUPFAM" id="SSF47794">
    <property type="entry name" value="Rad51 N-terminal domain-like"/>
    <property type="match status" value="2"/>
</dbReference>
<dbReference type="Pfam" id="PF08529">
    <property type="entry name" value="NusA_N"/>
    <property type="match status" value="1"/>
</dbReference>
<dbReference type="RefSeq" id="WP_126797606.1">
    <property type="nucleotide sequence ID" value="NZ_PIPO01000001.1"/>
</dbReference>
<dbReference type="Pfam" id="PF26594">
    <property type="entry name" value="KH_NusA_2nd"/>
    <property type="match status" value="1"/>
</dbReference>
<dbReference type="FunFam" id="3.30.300.20:FF:000002">
    <property type="entry name" value="Transcription termination/antitermination protein NusA"/>
    <property type="match status" value="1"/>
</dbReference>
<dbReference type="InterPro" id="IPR012340">
    <property type="entry name" value="NA-bd_OB-fold"/>
</dbReference>
<keyword evidence="10" id="KW-1185">Reference proteome</keyword>
<dbReference type="GO" id="GO:0005829">
    <property type="term" value="C:cytosol"/>
    <property type="evidence" value="ECO:0007669"/>
    <property type="project" value="TreeGrafter"/>
</dbReference>
<dbReference type="InterPro" id="IPR013735">
    <property type="entry name" value="TF_NusA_N"/>
</dbReference>
<dbReference type="HAMAP" id="MF_00945_B">
    <property type="entry name" value="NusA_B"/>
    <property type="match status" value="1"/>
</dbReference>
<keyword evidence="3 7" id="KW-0889">Transcription antitermination</keyword>
<name>A0A432WL68_9GAMM</name>
<dbReference type="Pfam" id="PF14520">
    <property type="entry name" value="HHH_5"/>
    <property type="match status" value="1"/>
</dbReference>
<dbReference type="FunFam" id="3.30.1480.10:FF:000001">
    <property type="entry name" value="Transcription termination/antitermination protein NusA"/>
    <property type="match status" value="1"/>
</dbReference>
<evidence type="ECO:0000259" key="8">
    <source>
        <dbReference type="PROSITE" id="PS50126"/>
    </source>
</evidence>
<comment type="caution">
    <text evidence="9">The sequence shown here is derived from an EMBL/GenBank/DDBJ whole genome shotgun (WGS) entry which is preliminary data.</text>
</comment>
<dbReference type="SMART" id="SM00316">
    <property type="entry name" value="S1"/>
    <property type="match status" value="1"/>
</dbReference>
<protein>
    <recommendedName>
        <fullName evidence="7">Transcription termination/antitermination protein NusA</fullName>
    </recommendedName>
</protein>
<dbReference type="InterPro" id="IPR058582">
    <property type="entry name" value="KH_NusA_2nd"/>
</dbReference>
<dbReference type="SMART" id="SM00322">
    <property type="entry name" value="KH"/>
    <property type="match status" value="1"/>
</dbReference>
<sequence length="501" mass="55769">MNKEILMVAEAVSNEKAVPRDKIFEALESALATATKKKYDGEIEVRVNIDRQTGDFDTFRRWKIVPDDAQMENPYAEISLSAAQYDEPELQLGDYVEEQVESIKFDRITTQTAKQVIVQKVREAERAMVVEEYEDQVGELISGIVKKTTRDNIILDLGNNAEAVIFREEMLPREMVRPGDRVRGLLYAVRPESRGAQLFVSRTNPNFLIELFRIEVPEIGEEMIEIKGAARDPGLRAKIAVKSNDRRIDPVGACVGMRGARVQAVSGELGGERVDIVLWDENPAQFVINAMSPAEVASIVMDEETKTMEIAVEADNLAQAIGRNGQNIRLASQLTGWELNVMTVEDFNVRNEEESSRLTQLFTAGLDIDEDFAGVLIDEGFSSLEEVAYVPVAELLAIDGMDEDTVEELRTRAKDYLTTKALATEESLEGAEPEQALLDLDGMDKHLAFELAAIGVKTLEDLAEQGIDDLSEIESLGAEKAGELIMKARNICWFSDDENSQ</sequence>
<accession>A0A432WL68</accession>
<dbReference type="InterPro" id="IPR015946">
    <property type="entry name" value="KH_dom-like_a/b"/>
</dbReference>
<evidence type="ECO:0000256" key="1">
    <source>
        <dbReference type="ARBA" id="ARBA00022472"/>
    </source>
</evidence>
<feature type="domain" description="S1 motif" evidence="8">
    <location>
        <begin position="138"/>
        <end position="203"/>
    </location>
</feature>
<comment type="function">
    <text evidence="7">Participates in both transcription termination and antitermination.</text>
</comment>
<dbReference type="Pfam" id="PF13184">
    <property type="entry name" value="KH_NusA_1st"/>
    <property type="match status" value="1"/>
</dbReference>